<dbReference type="Pfam" id="PF14345">
    <property type="entry name" value="GDYXXLXY"/>
    <property type="match status" value="1"/>
</dbReference>
<feature type="transmembrane region" description="Helical" evidence="1">
    <location>
        <begin position="250"/>
        <end position="271"/>
    </location>
</feature>
<accession>A0A6G3ZW87</accession>
<dbReference type="RefSeq" id="WP_163944886.1">
    <property type="nucleotide sequence ID" value="NZ_JAAIKC010000002.1"/>
</dbReference>
<name>A0A6G3ZW87_9BACL</name>
<feature type="transmembrane region" description="Helical" evidence="1">
    <location>
        <begin position="118"/>
        <end position="135"/>
    </location>
</feature>
<feature type="transmembrane region" description="Helical" evidence="1">
    <location>
        <begin position="40"/>
        <end position="57"/>
    </location>
</feature>
<feature type="transmembrane region" description="Helical" evidence="1">
    <location>
        <begin position="303"/>
        <end position="332"/>
    </location>
</feature>
<feature type="transmembrane region" description="Helical" evidence="1">
    <location>
        <begin position="202"/>
        <end position="220"/>
    </location>
</feature>
<protein>
    <submittedName>
        <fullName evidence="3">DUF2157 domain-containing protein</fullName>
    </submittedName>
</protein>
<feature type="transmembrane region" description="Helical" evidence="1">
    <location>
        <begin position="69"/>
        <end position="89"/>
    </location>
</feature>
<feature type="transmembrane region" description="Helical" evidence="1">
    <location>
        <begin position="384"/>
        <end position="401"/>
    </location>
</feature>
<dbReference type="AlphaFoldDB" id="A0A6G3ZW87"/>
<proteinExistence type="predicted"/>
<dbReference type="InterPro" id="IPR018677">
    <property type="entry name" value="DUF2157"/>
</dbReference>
<feature type="transmembrane region" description="Helical" evidence="1">
    <location>
        <begin position="508"/>
        <end position="526"/>
    </location>
</feature>
<organism evidence="3">
    <name type="scientific">Paenibacillus sp. SYP-B3998</name>
    <dbReference type="NCBI Taxonomy" id="2678564"/>
    <lineage>
        <taxon>Bacteria</taxon>
        <taxon>Bacillati</taxon>
        <taxon>Bacillota</taxon>
        <taxon>Bacilli</taxon>
        <taxon>Bacillales</taxon>
        <taxon>Paenibacillaceae</taxon>
        <taxon>Paenibacillus</taxon>
    </lineage>
</organism>
<reference evidence="3" key="1">
    <citation type="submission" date="2020-02" db="EMBL/GenBank/DDBJ databases">
        <authorList>
            <person name="Shen X.-R."/>
            <person name="Zhang Y.-X."/>
        </authorList>
    </citation>
    <scope>NUCLEOTIDE SEQUENCE</scope>
    <source>
        <strain evidence="3">SYP-B3998</strain>
    </source>
</reference>
<feature type="transmembrane region" description="Helical" evidence="1">
    <location>
        <begin position="483"/>
        <end position="501"/>
    </location>
</feature>
<keyword evidence="1" id="KW-1133">Transmembrane helix</keyword>
<feature type="transmembrane region" description="Helical" evidence="1">
    <location>
        <begin position="574"/>
        <end position="592"/>
    </location>
</feature>
<feature type="transmembrane region" description="Helical" evidence="1">
    <location>
        <begin position="459"/>
        <end position="477"/>
    </location>
</feature>
<feature type="transmembrane region" description="Helical" evidence="1">
    <location>
        <begin position="227"/>
        <end position="244"/>
    </location>
</feature>
<gene>
    <name evidence="3" type="ORF">GK047_09815</name>
</gene>
<feature type="transmembrane region" description="Helical" evidence="1">
    <location>
        <begin position="95"/>
        <end position="111"/>
    </location>
</feature>
<evidence type="ECO:0000256" key="1">
    <source>
        <dbReference type="SAM" id="Phobius"/>
    </source>
</evidence>
<feature type="transmembrane region" description="Helical" evidence="1">
    <location>
        <begin position="7"/>
        <end position="28"/>
    </location>
</feature>
<feature type="transmembrane region" description="Helical" evidence="1">
    <location>
        <begin position="338"/>
        <end position="355"/>
    </location>
</feature>
<evidence type="ECO:0000313" key="3">
    <source>
        <dbReference type="EMBL" id="NEW06308.1"/>
    </source>
</evidence>
<feature type="transmembrane region" description="Helical" evidence="1">
    <location>
        <begin position="178"/>
        <end position="196"/>
    </location>
</feature>
<dbReference type="InterPro" id="IPR025833">
    <property type="entry name" value="GDYXXLXY"/>
</dbReference>
<keyword evidence="1" id="KW-0472">Membrane</keyword>
<evidence type="ECO:0000259" key="2">
    <source>
        <dbReference type="Pfam" id="PF09925"/>
    </source>
</evidence>
<keyword evidence="1" id="KW-0812">Transmembrane</keyword>
<feature type="domain" description="DUF2157" evidence="2">
    <location>
        <begin position="13"/>
        <end position="116"/>
    </location>
</feature>
<dbReference type="Pfam" id="PF09925">
    <property type="entry name" value="DUF2157"/>
    <property type="match status" value="1"/>
</dbReference>
<dbReference type="EMBL" id="JAAIKC010000002">
    <property type="protein sequence ID" value="NEW06308.1"/>
    <property type="molecule type" value="Genomic_DNA"/>
</dbReference>
<sequence>MKSKWVTIGLGYVLGVSLLLTAIGYFYATNWQALNRTEKFVPVFLLILGFYGLSVWLSRKSGRAFLSRLSLFASCVSFGVGIALIGQTYNSHADSYSLFAIWMIPALLLALLTRWQPFYVLAYLLGHMAYMLYYFPEWGGNPNEEGIVIVIWLVVALVNGCLYVFAERKRLQTPFIKWISFQVSMAIMLWLSNSIVFEQYGVVMNLPLVVVLLSAISYTYRTRNKMFLLSSGLWVSAMITLKFIELTVKFYHELFFLFGLLFVIILIAANVKFVQYIRTWNLIVNSEGESIPEVKHDGDFTKWVIRVVTVSVVVIGTLLGSLCIIGLVILVLDIENPSYLLYGYGLITIITMIALKNLNSLVRYTLMCSGFLLGVGAAVAMDNILMQIVFLALSMITFVFISGTVQRIFFFFVGETIMALLLNHLYDEPEMVFVSLVLLLLIVFIVGMRIRHVDVKKPLLLASFPSFLFAFFMLTFITEAVGYYVSNVLFFITIVLVLIISKQRQVTWIYRWGLGFWVAFLVCKYYDLAWKLLHKSLSFAIIGALILALTFWYERRKGQPEMEDSEEASRRVKSNRLLIMVLVLLQIIAMSLQIGKSEWLLAHGQLIKLQLEPLDPRSMMQGDYVRLRYAISEPEPRKKWSDRSFSNKKITVVLAPKASTDVFEFRRMYTKGEALGPGEIRLNGSLRGMNSVEYGIETYFIPEGTGHDYERNAKYAEVKVSASGDAILVRLLLETSLNR</sequence>
<feature type="transmembrane region" description="Helical" evidence="1">
    <location>
        <begin position="147"/>
        <end position="166"/>
    </location>
</feature>
<feature type="transmembrane region" description="Helical" evidence="1">
    <location>
        <begin position="532"/>
        <end position="553"/>
    </location>
</feature>
<comment type="caution">
    <text evidence="3">The sequence shown here is derived from an EMBL/GenBank/DDBJ whole genome shotgun (WGS) entry which is preliminary data.</text>
</comment>
<feature type="transmembrane region" description="Helical" evidence="1">
    <location>
        <begin position="432"/>
        <end position="450"/>
    </location>
</feature>